<dbReference type="Gene3D" id="1.10.287.210">
    <property type="match status" value="1"/>
</dbReference>
<evidence type="ECO:0000256" key="1">
    <source>
        <dbReference type="ARBA" id="ARBA00023157"/>
    </source>
</evidence>
<accession>A0A850XZI3</accession>
<protein>
    <submittedName>
        <fullName evidence="3">ERVV2 protein</fullName>
    </submittedName>
</protein>
<name>A0A850XZI3_PIACA</name>
<reference evidence="3" key="1">
    <citation type="submission" date="2019-09" db="EMBL/GenBank/DDBJ databases">
        <title>Bird 10,000 Genomes (B10K) Project - Family phase.</title>
        <authorList>
            <person name="Zhang G."/>
        </authorList>
    </citation>
    <scope>NUCLEOTIDE SEQUENCE</scope>
    <source>
        <strain evidence="3">B10K-DU-008-47</strain>
        <tissue evidence="3">Mixed tissue sample</tissue>
    </source>
</reference>
<gene>
    <name evidence="3" type="primary">Ervv2</name>
    <name evidence="3" type="ORF">PIACAY_R15419</name>
</gene>
<keyword evidence="2" id="KW-0812">Transmembrane</keyword>
<dbReference type="EMBL" id="WAAB01043514">
    <property type="protein sequence ID" value="NWH83019.1"/>
    <property type="molecule type" value="Genomic_DNA"/>
</dbReference>
<keyword evidence="2" id="KW-0472">Membrane</keyword>
<dbReference type="PANTHER" id="PTHR10424:SF73">
    <property type="entry name" value="ENDOGENOUS RETROVIRUS GROUP FC1 ENV POLYPROTEIN-RELATED"/>
    <property type="match status" value="1"/>
</dbReference>
<feature type="non-terminal residue" evidence="3">
    <location>
        <position position="111"/>
    </location>
</feature>
<dbReference type="SUPFAM" id="SSF58069">
    <property type="entry name" value="Virus ectodomain"/>
    <property type="match status" value="1"/>
</dbReference>
<dbReference type="InterPro" id="IPR018154">
    <property type="entry name" value="TLV/ENV_coat_polyprotein"/>
</dbReference>
<keyword evidence="1" id="KW-1015">Disulfide bond</keyword>
<evidence type="ECO:0000256" key="2">
    <source>
        <dbReference type="SAM" id="Phobius"/>
    </source>
</evidence>
<organism evidence="3 4">
    <name type="scientific">Piaya cayana</name>
    <name type="common">Common squirrel cuckoo</name>
    <dbReference type="NCBI Taxonomy" id="33601"/>
    <lineage>
        <taxon>Eukaryota</taxon>
        <taxon>Metazoa</taxon>
        <taxon>Chordata</taxon>
        <taxon>Craniata</taxon>
        <taxon>Vertebrata</taxon>
        <taxon>Euteleostomi</taxon>
        <taxon>Archelosauria</taxon>
        <taxon>Archosauria</taxon>
        <taxon>Dinosauria</taxon>
        <taxon>Saurischia</taxon>
        <taxon>Theropoda</taxon>
        <taxon>Coelurosauria</taxon>
        <taxon>Aves</taxon>
        <taxon>Neognathae</taxon>
        <taxon>Neoaves</taxon>
        <taxon>Otidimorphae</taxon>
        <taxon>Cuculiformes</taxon>
        <taxon>Coccyzidae</taxon>
        <taxon>Piaya</taxon>
    </lineage>
</organism>
<sequence length="111" mass="12918">TAKEGGVCMVINQTCCSYINQKNRVETDINQIWEKTKILHMVTQDNTSWGFTNVWEKLTSWLPNLNWIRQLFATIVGILVLVIMILILIKCSLWCLQSTEGTYSTWKKHQL</sequence>
<keyword evidence="2" id="KW-1133">Transmembrane helix</keyword>
<dbReference type="AlphaFoldDB" id="A0A850XZI3"/>
<proteinExistence type="predicted"/>
<dbReference type="Pfam" id="PF00429">
    <property type="entry name" value="TLV_coat"/>
    <property type="match status" value="1"/>
</dbReference>
<feature type="transmembrane region" description="Helical" evidence="2">
    <location>
        <begin position="67"/>
        <end position="89"/>
    </location>
</feature>
<dbReference type="OrthoDB" id="8949317at2759"/>
<comment type="caution">
    <text evidence="3">The sequence shown here is derived from an EMBL/GenBank/DDBJ whole genome shotgun (WGS) entry which is preliminary data.</text>
</comment>
<dbReference type="PANTHER" id="PTHR10424">
    <property type="entry name" value="VIRAL ENVELOPE PROTEIN"/>
    <property type="match status" value="1"/>
</dbReference>
<evidence type="ECO:0000313" key="4">
    <source>
        <dbReference type="Proteomes" id="UP000653271"/>
    </source>
</evidence>
<feature type="non-terminal residue" evidence="3">
    <location>
        <position position="1"/>
    </location>
</feature>
<evidence type="ECO:0000313" key="3">
    <source>
        <dbReference type="EMBL" id="NWH83019.1"/>
    </source>
</evidence>
<dbReference type="Proteomes" id="UP000653271">
    <property type="component" value="Unassembled WGS sequence"/>
</dbReference>
<keyword evidence="4" id="KW-1185">Reference proteome</keyword>